<dbReference type="PANTHER" id="PTHR22888">
    <property type="entry name" value="CYTOCHROME C OXIDASE, SUBUNIT II"/>
    <property type="match status" value="1"/>
</dbReference>
<proteinExistence type="inferred from homology"/>
<evidence type="ECO:0000256" key="13">
    <source>
        <dbReference type="RuleBase" id="RU000456"/>
    </source>
</evidence>
<name>A0A8I1ADY1_THEIN</name>
<dbReference type="AlphaFoldDB" id="A0A8I1ADY1"/>
<evidence type="ECO:0000256" key="5">
    <source>
        <dbReference type="ARBA" id="ARBA00022660"/>
    </source>
</evidence>
<accession>A0A8I1ADY1</accession>
<dbReference type="Pfam" id="PF00116">
    <property type="entry name" value="COX2"/>
    <property type="match status" value="1"/>
</dbReference>
<evidence type="ECO:0000256" key="6">
    <source>
        <dbReference type="ARBA" id="ARBA00022692"/>
    </source>
</evidence>
<keyword evidence="14" id="KW-0186">Copper</keyword>
<dbReference type="InterPro" id="IPR008972">
    <property type="entry name" value="Cupredoxin"/>
</dbReference>
<dbReference type="Gene3D" id="1.10.287.90">
    <property type="match status" value="1"/>
</dbReference>
<dbReference type="Gene3D" id="2.60.40.420">
    <property type="entry name" value="Cupredoxins - blue copper proteins"/>
    <property type="match status" value="1"/>
</dbReference>
<feature type="domain" description="Cytochrome oxidase subunit II transmembrane region profile" evidence="17">
    <location>
        <begin position="1"/>
        <end position="91"/>
    </location>
</feature>
<dbReference type="InterPro" id="IPR006333">
    <property type="entry name" value="Cyt_o_ubiquinol_oxidase_su2"/>
</dbReference>
<dbReference type="PIRSF" id="PIRSF000292">
    <property type="entry name" value="Ubi_od_II"/>
    <property type="match status" value="1"/>
</dbReference>
<dbReference type="GO" id="GO:0042773">
    <property type="term" value="P:ATP synthesis coupled electron transport"/>
    <property type="evidence" value="ECO:0007669"/>
    <property type="project" value="TreeGrafter"/>
</dbReference>
<dbReference type="EC" id="1.10.3.-" evidence="12"/>
<dbReference type="CDD" id="cd04212">
    <property type="entry name" value="CuRO_UO_II"/>
    <property type="match status" value="1"/>
</dbReference>
<dbReference type="SUPFAM" id="SSF49503">
    <property type="entry name" value="Cupredoxins"/>
    <property type="match status" value="1"/>
</dbReference>
<evidence type="ECO:0000256" key="9">
    <source>
        <dbReference type="ARBA" id="ARBA00022989"/>
    </source>
</evidence>
<dbReference type="EMBL" id="JAECVW010000008">
    <property type="protein sequence ID" value="MBH8596017.1"/>
    <property type="molecule type" value="Genomic_DNA"/>
</dbReference>
<keyword evidence="7" id="KW-0732">Signal</keyword>
<evidence type="ECO:0000256" key="11">
    <source>
        <dbReference type="ARBA" id="ARBA00023136"/>
    </source>
</evidence>
<keyword evidence="10 12" id="KW-0560">Oxidoreductase</keyword>
<dbReference type="Proteomes" id="UP000633619">
    <property type="component" value="Unassembled WGS sequence"/>
</dbReference>
<comment type="subcellular location">
    <subcellularLocation>
        <location evidence="1 13">Cell membrane</location>
        <topology evidence="1 13">Multi-pass membrane protein</topology>
    </subcellularLocation>
</comment>
<keyword evidence="9 15" id="KW-1133">Transmembrane helix</keyword>
<protein>
    <recommendedName>
        <fullName evidence="12">Quinol oxidase subunit 2</fullName>
        <ecNumber evidence="12">1.10.3.-</ecNumber>
    </recommendedName>
</protein>
<comment type="catalytic activity">
    <reaction evidence="14">
        <text>4 Fe(II)-[cytochrome c] + O2 + 8 H(+)(in) = 4 Fe(III)-[cytochrome c] + 2 H2O + 4 H(+)(out)</text>
        <dbReference type="Rhea" id="RHEA:11436"/>
        <dbReference type="Rhea" id="RHEA-COMP:10350"/>
        <dbReference type="Rhea" id="RHEA-COMP:14399"/>
        <dbReference type="ChEBI" id="CHEBI:15377"/>
        <dbReference type="ChEBI" id="CHEBI:15378"/>
        <dbReference type="ChEBI" id="CHEBI:15379"/>
        <dbReference type="ChEBI" id="CHEBI:29033"/>
        <dbReference type="ChEBI" id="CHEBI:29034"/>
        <dbReference type="EC" id="7.1.1.9"/>
    </reaction>
</comment>
<comment type="function">
    <text evidence="12">Catalyzes quinol oxidation with the concomitant reduction of oxygen to water. Subunit II transfers the electrons from a quinol to the binuclear center of the catalytic subunit I.</text>
</comment>
<sequence length="267" mass="30412">MFNPAGPVAMTLYDLIKLSVLMLSLIVIPVMLFFFYVIYRYRDKPGNKASYRPEWDDSKIMEIIWWTIPVVIVAILSVATVRDTYGLTKKPSPNKPITIEVVSLDWKWLFLYPEQNIATVNHAPVPAGVPVQFVLTSDAPMNSFWVPELGGQLYTMPGMEMPLWLQADKPGVYEGKGANFTGKGFAHMNFEVIAKPQAEFDAWAESVKKSAPVFTQEKYDQLKQPGLAKEQSYSSYPPKLYKQIVDKNGGIYWDKHDMDVRHESVHE</sequence>
<dbReference type="PROSITE" id="PS50857">
    <property type="entry name" value="COX2_CUA"/>
    <property type="match status" value="1"/>
</dbReference>
<dbReference type="InterPro" id="IPR045187">
    <property type="entry name" value="CcO_II"/>
</dbReference>
<evidence type="ECO:0000256" key="15">
    <source>
        <dbReference type="SAM" id="Phobius"/>
    </source>
</evidence>
<dbReference type="Pfam" id="PF02790">
    <property type="entry name" value="COX2_TM"/>
    <property type="match status" value="1"/>
</dbReference>
<evidence type="ECO:0000256" key="7">
    <source>
        <dbReference type="ARBA" id="ARBA00022729"/>
    </source>
</evidence>
<organism evidence="18 19">
    <name type="scientific">Thermoactinomyces intermedius</name>
    <dbReference type="NCBI Taxonomy" id="2024"/>
    <lineage>
        <taxon>Bacteria</taxon>
        <taxon>Bacillati</taxon>
        <taxon>Bacillota</taxon>
        <taxon>Bacilli</taxon>
        <taxon>Bacillales</taxon>
        <taxon>Thermoactinomycetaceae</taxon>
        <taxon>Thermoactinomyces</taxon>
    </lineage>
</organism>
<dbReference type="GO" id="GO:0005507">
    <property type="term" value="F:copper ion binding"/>
    <property type="evidence" value="ECO:0007669"/>
    <property type="project" value="InterPro"/>
</dbReference>
<dbReference type="PANTHER" id="PTHR22888:SF18">
    <property type="entry name" value="CYTOCHROME BO(3) UBIQUINOL OXIDASE SUBUNIT 2"/>
    <property type="match status" value="1"/>
</dbReference>
<evidence type="ECO:0000256" key="10">
    <source>
        <dbReference type="ARBA" id="ARBA00023002"/>
    </source>
</evidence>
<evidence type="ECO:0000313" key="18">
    <source>
        <dbReference type="EMBL" id="MBH8596017.1"/>
    </source>
</evidence>
<evidence type="ECO:0000259" key="16">
    <source>
        <dbReference type="PROSITE" id="PS50857"/>
    </source>
</evidence>
<feature type="domain" description="Cytochrome oxidase subunit II copper A binding" evidence="16">
    <location>
        <begin position="94"/>
        <end position="206"/>
    </location>
</feature>
<dbReference type="InterPro" id="IPR036257">
    <property type="entry name" value="Cyt_c_oxidase_su2_TM_sf"/>
</dbReference>
<dbReference type="GO" id="GO:0016682">
    <property type="term" value="F:oxidoreductase activity, acting on diphenols and related substances as donors, oxygen as acceptor"/>
    <property type="evidence" value="ECO:0007669"/>
    <property type="project" value="InterPro"/>
</dbReference>
<comment type="function">
    <text evidence="14">Subunits I and II form the functional core of the enzyme complex. Electrons originating in cytochrome c are transferred via heme a and Cu(A) to the binuclear center formed by heme a3 and Cu(B).</text>
</comment>
<evidence type="ECO:0000259" key="17">
    <source>
        <dbReference type="PROSITE" id="PS50999"/>
    </source>
</evidence>
<feature type="transmembrane region" description="Helical" evidence="15">
    <location>
        <begin position="20"/>
        <end position="39"/>
    </location>
</feature>
<gene>
    <name evidence="18" type="ORF">I8U20_11825</name>
</gene>
<feature type="transmembrane region" description="Helical" evidence="15">
    <location>
        <begin position="60"/>
        <end position="81"/>
    </location>
</feature>
<evidence type="ECO:0000256" key="1">
    <source>
        <dbReference type="ARBA" id="ARBA00004651"/>
    </source>
</evidence>
<dbReference type="InterPro" id="IPR034227">
    <property type="entry name" value="CuRO_UO_II"/>
</dbReference>
<dbReference type="GO" id="GO:0005886">
    <property type="term" value="C:plasma membrane"/>
    <property type="evidence" value="ECO:0007669"/>
    <property type="project" value="UniProtKB-SubCell"/>
</dbReference>
<evidence type="ECO:0000256" key="4">
    <source>
        <dbReference type="ARBA" id="ARBA00022475"/>
    </source>
</evidence>
<dbReference type="InterPro" id="IPR002429">
    <property type="entry name" value="CcO_II-like_C"/>
</dbReference>
<evidence type="ECO:0000313" key="19">
    <source>
        <dbReference type="Proteomes" id="UP000633619"/>
    </source>
</evidence>
<comment type="similarity">
    <text evidence="2 12 13">Belongs to the cytochrome c oxidase subunit 2 family.</text>
</comment>
<comment type="cofactor">
    <cofactor evidence="14">
        <name>Cu cation</name>
        <dbReference type="ChEBI" id="CHEBI:23378"/>
    </cofactor>
    <text evidence="14">Binds a copper A center.</text>
</comment>
<evidence type="ECO:0000256" key="14">
    <source>
        <dbReference type="RuleBase" id="RU004024"/>
    </source>
</evidence>
<reference evidence="18 19" key="1">
    <citation type="submission" date="2020-12" db="EMBL/GenBank/DDBJ databases">
        <title>WGS of Thermoactinomyces spp.</title>
        <authorList>
            <person name="Cheng K."/>
        </authorList>
    </citation>
    <scope>NUCLEOTIDE SEQUENCE [LARGE SCALE GENOMIC DNA]</scope>
    <source>
        <strain evidence="19">CICC 10671\DSM 43846</strain>
    </source>
</reference>
<evidence type="ECO:0000256" key="2">
    <source>
        <dbReference type="ARBA" id="ARBA00007866"/>
    </source>
</evidence>
<dbReference type="InterPro" id="IPR011759">
    <property type="entry name" value="Cyt_c_oxidase_su2_TM_dom"/>
</dbReference>
<dbReference type="SUPFAM" id="SSF81464">
    <property type="entry name" value="Cytochrome c oxidase subunit II-like, transmembrane region"/>
    <property type="match status" value="1"/>
</dbReference>
<keyword evidence="19" id="KW-1185">Reference proteome</keyword>
<keyword evidence="3 12" id="KW-0813">Transport</keyword>
<keyword evidence="4 12" id="KW-1003">Cell membrane</keyword>
<keyword evidence="14" id="KW-0479">Metal-binding</keyword>
<keyword evidence="6 13" id="KW-0812">Transmembrane</keyword>
<comment type="caution">
    <text evidence="18">The sequence shown here is derived from an EMBL/GenBank/DDBJ whole genome shotgun (WGS) entry which is preliminary data.</text>
</comment>
<keyword evidence="8 12" id="KW-0249">Electron transport</keyword>
<keyword evidence="11 12" id="KW-0472">Membrane</keyword>
<evidence type="ECO:0000256" key="12">
    <source>
        <dbReference type="PIRNR" id="PIRNR000292"/>
    </source>
</evidence>
<dbReference type="PROSITE" id="PS50999">
    <property type="entry name" value="COX2_TM"/>
    <property type="match status" value="1"/>
</dbReference>
<dbReference type="GO" id="GO:0004129">
    <property type="term" value="F:cytochrome-c oxidase activity"/>
    <property type="evidence" value="ECO:0007669"/>
    <property type="project" value="UniProtKB-UniRule"/>
</dbReference>
<evidence type="ECO:0000256" key="3">
    <source>
        <dbReference type="ARBA" id="ARBA00022448"/>
    </source>
</evidence>
<keyword evidence="5 12" id="KW-0679">Respiratory chain</keyword>
<comment type="catalytic activity">
    <reaction evidence="12">
        <text>2 a quinol + O2 = 2 a quinone + 2 H2O</text>
        <dbReference type="Rhea" id="RHEA:55376"/>
        <dbReference type="ChEBI" id="CHEBI:15377"/>
        <dbReference type="ChEBI" id="CHEBI:15379"/>
        <dbReference type="ChEBI" id="CHEBI:24646"/>
        <dbReference type="ChEBI" id="CHEBI:132124"/>
    </reaction>
</comment>
<evidence type="ECO:0000256" key="8">
    <source>
        <dbReference type="ARBA" id="ARBA00022982"/>
    </source>
</evidence>